<reference evidence="9" key="1">
    <citation type="submission" date="2016-03" db="EMBL/GenBank/DDBJ databases">
        <title>Mechanisms controlling the formation of the plant cell surface in tip-growing cells are functionally conserved among land plants.</title>
        <authorList>
            <person name="Honkanen S."/>
            <person name="Jones V.A."/>
            <person name="Morieri G."/>
            <person name="Champion C."/>
            <person name="Hetherington A.J."/>
            <person name="Kelly S."/>
            <person name="Saint-Marcoux D."/>
            <person name="Proust H."/>
            <person name="Prescott H."/>
            <person name="Dolan L."/>
        </authorList>
    </citation>
    <scope>NUCLEOTIDE SEQUENCE [LARGE SCALE GENOMIC DNA]</scope>
    <source>
        <tissue evidence="9">Whole gametophyte</tissue>
    </source>
</reference>
<dbReference type="GO" id="GO:0004765">
    <property type="term" value="F:shikimate kinase activity"/>
    <property type="evidence" value="ECO:0007669"/>
    <property type="project" value="TreeGrafter"/>
</dbReference>
<dbReference type="AlphaFoldDB" id="A0A176WCZ6"/>
<feature type="region of interest" description="Disordered" evidence="8">
    <location>
        <begin position="314"/>
        <end position="338"/>
    </location>
</feature>
<evidence type="ECO:0000256" key="5">
    <source>
        <dbReference type="ARBA" id="ARBA00022777"/>
    </source>
</evidence>
<keyword evidence="10" id="KW-1185">Reference proteome</keyword>
<dbReference type="GO" id="GO:0009073">
    <property type="term" value="P:aromatic amino acid family biosynthetic process"/>
    <property type="evidence" value="ECO:0007669"/>
    <property type="project" value="UniProtKB-KW"/>
</dbReference>
<dbReference type="GO" id="GO:0009507">
    <property type="term" value="C:chloroplast"/>
    <property type="evidence" value="ECO:0007669"/>
    <property type="project" value="TreeGrafter"/>
</dbReference>
<name>A0A176WCZ6_MARPO</name>
<evidence type="ECO:0000256" key="4">
    <source>
        <dbReference type="ARBA" id="ARBA00022741"/>
    </source>
</evidence>
<dbReference type="GO" id="GO:0008652">
    <property type="term" value="P:amino acid biosynthetic process"/>
    <property type="evidence" value="ECO:0007669"/>
    <property type="project" value="UniProtKB-KW"/>
</dbReference>
<evidence type="ECO:0000256" key="1">
    <source>
        <dbReference type="ARBA" id="ARBA00006997"/>
    </source>
</evidence>
<evidence type="ECO:0000256" key="7">
    <source>
        <dbReference type="ARBA" id="ARBA00023141"/>
    </source>
</evidence>
<dbReference type="PANTHER" id="PTHR21087:SF16">
    <property type="entry name" value="SHIKIMATE KINASE 1, CHLOROPLASTIC"/>
    <property type="match status" value="1"/>
</dbReference>
<dbReference type="Proteomes" id="UP000077202">
    <property type="component" value="Unassembled WGS sequence"/>
</dbReference>
<keyword evidence="3" id="KW-0808">Transferase</keyword>
<accession>A0A176WCZ6</accession>
<keyword evidence="5" id="KW-0418">Kinase</keyword>
<evidence type="ECO:0000256" key="6">
    <source>
        <dbReference type="ARBA" id="ARBA00022840"/>
    </source>
</evidence>
<sequence>MAVMAGRVAELLVATSVPRRPSSHSSQHVSASGRARAKCAASAVSSGACLLTSFCRPRTTGSSAGRARAIFAGAGGTPARDEETLLKKKAADLAPHLSGSSIFLVGMSRTDKSTVGKHLSQALGYYFFDSMELVETAAGDAVREMIEQELLDAETEVLMQLSPMVRLVVATGEGAVVSPRNWSYLRTGVTVWIDVPADHLIQTIAESEPPPELVDDTRKMLRARAEYYANADVTVSIEELAAKKNIDDLASLTAPMVALHGRVDGEEEVSKLLNLYLDHVDDRTRHNRFVYDLKLLRDLDFLYTVASCHLPPLNRRGPDTNVLSEDVGKDSSSIAASR</sequence>
<dbReference type="CDD" id="cd00464">
    <property type="entry name" value="SK"/>
    <property type="match status" value="1"/>
</dbReference>
<dbReference type="InterPro" id="IPR027417">
    <property type="entry name" value="P-loop_NTPase"/>
</dbReference>
<evidence type="ECO:0008006" key="11">
    <source>
        <dbReference type="Google" id="ProtNLM"/>
    </source>
</evidence>
<evidence type="ECO:0000256" key="3">
    <source>
        <dbReference type="ARBA" id="ARBA00022679"/>
    </source>
</evidence>
<dbReference type="PANTHER" id="PTHR21087">
    <property type="entry name" value="SHIKIMATE KINASE"/>
    <property type="match status" value="1"/>
</dbReference>
<gene>
    <name evidence="9" type="ORF">AXG93_4031s1100</name>
</gene>
<evidence type="ECO:0000256" key="2">
    <source>
        <dbReference type="ARBA" id="ARBA00022605"/>
    </source>
</evidence>
<dbReference type="Gene3D" id="3.40.50.300">
    <property type="entry name" value="P-loop containing nucleotide triphosphate hydrolases"/>
    <property type="match status" value="1"/>
</dbReference>
<keyword evidence="6" id="KW-0067">ATP-binding</keyword>
<organism evidence="9 10">
    <name type="scientific">Marchantia polymorpha subsp. ruderalis</name>
    <dbReference type="NCBI Taxonomy" id="1480154"/>
    <lineage>
        <taxon>Eukaryota</taxon>
        <taxon>Viridiplantae</taxon>
        <taxon>Streptophyta</taxon>
        <taxon>Embryophyta</taxon>
        <taxon>Marchantiophyta</taxon>
        <taxon>Marchantiopsida</taxon>
        <taxon>Marchantiidae</taxon>
        <taxon>Marchantiales</taxon>
        <taxon>Marchantiaceae</taxon>
        <taxon>Marchantia</taxon>
    </lineage>
</organism>
<dbReference type="InterPro" id="IPR000623">
    <property type="entry name" value="Shikimate_kinase/TSH1"/>
</dbReference>
<dbReference type="GO" id="GO:0005829">
    <property type="term" value="C:cytosol"/>
    <property type="evidence" value="ECO:0007669"/>
    <property type="project" value="TreeGrafter"/>
</dbReference>
<protein>
    <recommendedName>
        <fullName evidence="11">Shikimate kinase</fullName>
    </recommendedName>
</protein>
<comment type="caution">
    <text evidence="9">The sequence shown here is derived from an EMBL/GenBank/DDBJ whole genome shotgun (WGS) entry which is preliminary data.</text>
</comment>
<dbReference type="GO" id="GO:0005524">
    <property type="term" value="F:ATP binding"/>
    <property type="evidence" value="ECO:0007669"/>
    <property type="project" value="UniProtKB-KW"/>
</dbReference>
<evidence type="ECO:0000256" key="8">
    <source>
        <dbReference type="SAM" id="MobiDB-lite"/>
    </source>
</evidence>
<dbReference type="SUPFAM" id="SSF52540">
    <property type="entry name" value="P-loop containing nucleoside triphosphate hydrolases"/>
    <property type="match status" value="1"/>
</dbReference>
<keyword evidence="2" id="KW-0028">Amino-acid biosynthesis</keyword>
<dbReference type="PRINTS" id="PR01100">
    <property type="entry name" value="SHIKIMTKNASE"/>
</dbReference>
<dbReference type="EMBL" id="LVLJ01001187">
    <property type="protein sequence ID" value="OAE31060.1"/>
    <property type="molecule type" value="Genomic_DNA"/>
</dbReference>
<evidence type="ECO:0000313" key="9">
    <source>
        <dbReference type="EMBL" id="OAE31060.1"/>
    </source>
</evidence>
<dbReference type="InterPro" id="IPR031322">
    <property type="entry name" value="Shikimate/glucono_kinase"/>
</dbReference>
<dbReference type="Pfam" id="PF01202">
    <property type="entry name" value="SKI"/>
    <property type="match status" value="1"/>
</dbReference>
<comment type="similarity">
    <text evidence="1">Belongs to the shikimate kinase family.</text>
</comment>
<proteinExistence type="inferred from homology"/>
<keyword evidence="4" id="KW-0547">Nucleotide-binding</keyword>
<evidence type="ECO:0000313" key="10">
    <source>
        <dbReference type="Proteomes" id="UP000077202"/>
    </source>
</evidence>
<keyword evidence="7" id="KW-0057">Aromatic amino acid biosynthesis</keyword>